<dbReference type="InterPro" id="IPR026353">
    <property type="entry name" value="Hypoxan-DNA_Glyclase"/>
</dbReference>
<dbReference type="InterPro" id="IPR005122">
    <property type="entry name" value="Uracil-DNA_glycosylase-like"/>
</dbReference>
<gene>
    <name evidence="2" type="ORF">Bccel_2111</name>
</gene>
<dbReference type="Pfam" id="PF03167">
    <property type="entry name" value="UDG"/>
    <property type="match status" value="1"/>
</dbReference>
<dbReference type="SMART" id="SM00987">
    <property type="entry name" value="UreE_C"/>
    <property type="match status" value="1"/>
</dbReference>
<dbReference type="OrthoDB" id="9799921at2"/>
<feature type="domain" description="Uracil-DNA glycosylase-like" evidence="1">
    <location>
        <begin position="11"/>
        <end position="164"/>
    </location>
</feature>
<dbReference type="NCBIfam" id="TIGR04274">
    <property type="entry name" value="hypoxanDNAglyco"/>
    <property type="match status" value="1"/>
</dbReference>
<sequence>MKQLNMIYSFEPIINENCKILILGTMPGVQSLRKQEYYGNKQNAFWRIIYSLFDKELAIDYNEKKKFLLEHHIALWDVLEACDREGSLDSDIKNPKANDFVSLFNDYPRIKSIYFNGSPAETLFKRYVKAKFEKGDLKYRRLPSTSPAYTAAFLEKFDKWKIVLEDL</sequence>
<reference evidence="3" key="1">
    <citation type="submission" date="2015-07" db="EMBL/GenBank/DDBJ databases">
        <title>Near-Complete Genome Sequence of the Cellulolytic Bacterium Bacteroides (Pseudobacteroides) cellulosolvens ATCC 35603.</title>
        <authorList>
            <person name="Dassa B."/>
            <person name="Utturkar S.M."/>
            <person name="Klingeman D.M."/>
            <person name="Hurt R.A."/>
            <person name="Keller M."/>
            <person name="Xu J."/>
            <person name="Reddy Y.H.K."/>
            <person name="Borovok I."/>
            <person name="Grinberg I.R."/>
            <person name="Lamed R."/>
            <person name="Zhivin O."/>
            <person name="Bayer E.A."/>
            <person name="Brown S.D."/>
        </authorList>
    </citation>
    <scope>NUCLEOTIDE SEQUENCE [LARGE SCALE GENOMIC DNA]</scope>
    <source>
        <strain evidence="3">DSM 2933</strain>
    </source>
</reference>
<accession>A0A0L6JM18</accession>
<keyword evidence="3" id="KW-1185">Reference proteome</keyword>
<comment type="caution">
    <text evidence="2">The sequence shown here is derived from an EMBL/GenBank/DDBJ whole genome shotgun (WGS) entry which is preliminary data.</text>
</comment>
<dbReference type="EMBL" id="LGTC01000001">
    <property type="protein sequence ID" value="KNY26846.1"/>
    <property type="molecule type" value="Genomic_DNA"/>
</dbReference>
<dbReference type="eggNOG" id="COG3663">
    <property type="taxonomic scope" value="Bacteria"/>
</dbReference>
<name>A0A0L6JM18_9FIRM</name>
<dbReference type="CDD" id="cd10032">
    <property type="entry name" value="UDG-F6_HDG"/>
    <property type="match status" value="1"/>
</dbReference>
<proteinExistence type="predicted"/>
<evidence type="ECO:0000313" key="3">
    <source>
        <dbReference type="Proteomes" id="UP000036923"/>
    </source>
</evidence>
<dbReference type="RefSeq" id="WP_036947099.1">
    <property type="nucleotide sequence ID" value="NZ_KN050764.1"/>
</dbReference>
<dbReference type="Gene3D" id="3.40.470.10">
    <property type="entry name" value="Uracil-DNA glycosylase-like domain"/>
    <property type="match status" value="1"/>
</dbReference>
<dbReference type="Proteomes" id="UP000036923">
    <property type="component" value="Unassembled WGS sequence"/>
</dbReference>
<dbReference type="AlphaFoldDB" id="A0A0L6JM18"/>
<organism evidence="2 3">
    <name type="scientific">Pseudobacteroides cellulosolvens ATCC 35603 = DSM 2933</name>
    <dbReference type="NCBI Taxonomy" id="398512"/>
    <lineage>
        <taxon>Bacteria</taxon>
        <taxon>Bacillati</taxon>
        <taxon>Bacillota</taxon>
        <taxon>Clostridia</taxon>
        <taxon>Eubacteriales</taxon>
        <taxon>Oscillospiraceae</taxon>
        <taxon>Pseudobacteroides</taxon>
    </lineage>
</organism>
<evidence type="ECO:0000259" key="1">
    <source>
        <dbReference type="SMART" id="SM00986"/>
    </source>
</evidence>
<evidence type="ECO:0000313" key="2">
    <source>
        <dbReference type="EMBL" id="KNY26846.1"/>
    </source>
</evidence>
<dbReference type="STRING" id="398512.Bccel_2111"/>
<dbReference type="SUPFAM" id="SSF52141">
    <property type="entry name" value="Uracil-DNA glycosylase-like"/>
    <property type="match status" value="1"/>
</dbReference>
<dbReference type="SMART" id="SM00986">
    <property type="entry name" value="UDG"/>
    <property type="match status" value="1"/>
</dbReference>
<dbReference type="PATRIC" id="fig|398512.5.peg.2202"/>
<protein>
    <submittedName>
        <fullName evidence="2">Hypoxanthine-DNA glycosylase</fullName>
    </submittedName>
</protein>
<dbReference type="InterPro" id="IPR036895">
    <property type="entry name" value="Uracil-DNA_glycosylase-like_sf"/>
</dbReference>